<feature type="region of interest" description="Disordered" evidence="1">
    <location>
        <begin position="946"/>
        <end position="1023"/>
    </location>
</feature>
<dbReference type="EMBL" id="KZ288192">
    <property type="protein sequence ID" value="PBC34402.1"/>
    <property type="molecule type" value="Genomic_DNA"/>
</dbReference>
<accession>A0A2A3ESX3</accession>
<protein>
    <submittedName>
        <fullName evidence="4">tRNA 2-thiocytidine biosynthesis protein ttcA</fullName>
    </submittedName>
</protein>
<feature type="region of interest" description="Disordered" evidence="1">
    <location>
        <begin position="1297"/>
        <end position="1365"/>
    </location>
</feature>
<feature type="region of interest" description="Disordered" evidence="1">
    <location>
        <begin position="877"/>
        <end position="910"/>
    </location>
</feature>
<evidence type="ECO:0000313" key="5">
    <source>
        <dbReference type="Proteomes" id="UP000242457"/>
    </source>
</evidence>
<dbReference type="Proteomes" id="UP000242457">
    <property type="component" value="Unassembled WGS sequence"/>
</dbReference>
<dbReference type="SUPFAM" id="SSF53383">
    <property type="entry name" value="PLP-dependent transferases"/>
    <property type="match status" value="1"/>
</dbReference>
<dbReference type="InterPro" id="IPR014729">
    <property type="entry name" value="Rossmann-like_a/b/a_fold"/>
</dbReference>
<dbReference type="SUPFAM" id="SSF52402">
    <property type="entry name" value="Adenine nucleotide alpha hydrolases-like"/>
    <property type="match status" value="1"/>
</dbReference>
<dbReference type="Pfam" id="PF01171">
    <property type="entry name" value="ATP_bind_3"/>
    <property type="match status" value="1"/>
</dbReference>
<gene>
    <name evidence="4" type="ORF">APICC_08036</name>
</gene>
<feature type="compositionally biased region" description="Acidic residues" evidence="1">
    <location>
        <begin position="888"/>
        <end position="905"/>
    </location>
</feature>
<dbReference type="InterPro" id="IPR011063">
    <property type="entry name" value="TilS/TtcA_N"/>
</dbReference>
<dbReference type="OrthoDB" id="420046at2759"/>
<dbReference type="STRING" id="94128.A0A2A3ESX3"/>
<feature type="compositionally biased region" description="Polar residues" evidence="1">
    <location>
        <begin position="570"/>
        <end position="581"/>
    </location>
</feature>
<dbReference type="InterPro" id="IPR015422">
    <property type="entry name" value="PyrdxlP-dep_Trfase_small"/>
</dbReference>
<proteinExistence type="predicted"/>
<dbReference type="InterPro" id="IPR000192">
    <property type="entry name" value="Aminotrans_V_dom"/>
</dbReference>
<dbReference type="Gene3D" id="3.40.640.10">
    <property type="entry name" value="Type I PLP-dependent aspartate aminotransferase-like (Major domain)"/>
    <property type="match status" value="1"/>
</dbReference>
<feature type="domain" description="Aminotransferase class V" evidence="2">
    <location>
        <begin position="165"/>
        <end position="374"/>
    </location>
</feature>
<dbReference type="PANTHER" id="PTHR43686">
    <property type="entry name" value="SULFURTRANSFERASE-RELATED"/>
    <property type="match status" value="1"/>
</dbReference>
<feature type="compositionally biased region" description="Basic and acidic residues" evidence="1">
    <location>
        <begin position="497"/>
        <end position="517"/>
    </location>
</feature>
<evidence type="ECO:0000259" key="2">
    <source>
        <dbReference type="Pfam" id="PF00266"/>
    </source>
</evidence>
<sequence>MSALRLLFGFRKEVPSHAYFPANYFSILDDSAVKCSARGVERLIFSYASLSDKQHSFQTMQIAIVTDTTLTRTCVVIGGDQVVYCDYTASGRSLQFLEEYIAKEVLPYLGDTRASTSICSLQSSLFRLCYIIRVSETREGFLDLNDLDRSLIKMRSEGVTQMIGCFSAASCITGVLADDVATTLLLHQYGALSIWDYTTAAPYVQIDMNPHLPGVGETTVHKDAIIFAGHKFIGGVQSPGVLVTKRSLLKDKIATEDMRDSHHYHRDAELREESGTAGVVEAIRCGLAVQLKENVTPRAIVARQDKISRQVLAHVRTIPELILLGSGSQNVKRLPIFSFMVRHPRGTFLHHNFVCAVLNDVFGIQARGGCACAGRYAHDLMGIDQQLAKEYQKALIEGERNVEKNEETNAEDGAQYFQPGEENGAEVPAPDRPQLQFRFGTVRVPSVVHAAERGAGPPPGQLAEREARRAFQSDAVLEQARPSHADHHPRQLGQLARPREQHPPTEQRHPPDGERADLPQFAEAPKPACVELGEKDAVERDRVPSRVVVLRAGSGSEEEPRSVSAEMESSKGQRSPATCPSSPTPVRFAVGEAVTPSALGAMPAHAASRPAKEQRELIEPSSAGRRRHHCSCSSQTDLNSLELDNGSPSHSILSLNCHTATSPPSSYSSVSDYTEKFVGVGGRSSPISANGGQRSEDDLRAYVKEMTKELATEIKSEIREVISKVDDALSETNTSENTPQHHSRNLNAIGQLSVEEKQARHDSFTASDIAEYLMEFSKEMASEVKSEIRCMVNAVDGLHRHSPDASASDVSSNGCGSPDRGRVVQPSASARISAARRSGPIEISGKVGELTQQESKMSSECSSDETVIYVMKPAEGEQIVSRKRSKTDDEEVVADLDDDLNDDDPQERGGLEIGDARKVLPKIYSAVNSVSSQDSGINLSFHESDKSLDSVDLKRSSSAESNSTNSYGRKPRTSSMTALSNKSNSCKQQQVRQNDDFSEDEECSSNDLKEEEDGGDQGAAFESKDGKVEACRPQWHCPPKNIWKPAVEAMQEFDMIRDNDRVLVCLSADCKSSLSLLHALHQYRFYVRSKGVDFEIGAATVHANGSNPVELAGYLKGLNVPYFREEEAASNGNGKCNSGDDRGGEGVDASGACSFCDRATRAQLYAIAKRHNYNVLAVGQHLDDLTEGFLVSVFHGGKLRTMKAHYYIRRQDLRVVRPFVYVREKALRQFVETKKLLVTRGIGSSDLPEKRKRSKELILGQERAYPRLYWSLRTALRPLIDAHEQQIDLDLVSPVVNTPGSSSSGSSGCCSLAVGSGGNGQGGASGQQKRQQRRAKANSMSSVGPVVQWQAGEQDENEDETDEEPLLKQNVVRGLNVTYVRTLMLAFKITNQHVETSVVLYEFRARGTLWCLARHHRVLSDGTIFRDLEDPLKYLKQRAALIWRNSEISLIRNRIIEHRIEFRSTTLELHATKQPCVLKDVAKIDRFVEKNQILKHRQTMEKNRKPETIDNVSQTKHDVEYTQSWQIRTLFFRQVLAETLQHCPQIGCGDVSSIEYLGEKVMERLMKEREGFEMSGLWWLLCMEKWSKIYHELTGSGVAKTELPPACLWIKVCIGFCTHLPYKIEERMKFFVLSRNRASRFSQKFVTHPEFGIDGILIAMKTHLLKRNNANTMLIKLIVTGQSDMDKYLKNNDTCDSIYKQ</sequence>
<feature type="compositionally biased region" description="Acidic residues" evidence="1">
    <location>
        <begin position="996"/>
        <end position="1015"/>
    </location>
</feature>
<dbReference type="InterPro" id="IPR015421">
    <property type="entry name" value="PyrdxlP-dep_Trfase_major"/>
</dbReference>
<feature type="region of interest" description="Disordered" evidence="1">
    <location>
        <begin position="549"/>
        <end position="583"/>
    </location>
</feature>
<feature type="compositionally biased region" description="Basic and acidic residues" evidence="1">
    <location>
        <begin position="946"/>
        <end position="957"/>
    </location>
</feature>
<feature type="region of interest" description="Disordered" evidence="1">
    <location>
        <begin position="479"/>
        <end position="519"/>
    </location>
</feature>
<dbReference type="PANTHER" id="PTHR43686:SF1">
    <property type="entry name" value="AMINOTRAN_5 DOMAIN-CONTAINING PROTEIN"/>
    <property type="match status" value="1"/>
</dbReference>
<dbReference type="GO" id="GO:0016740">
    <property type="term" value="F:transferase activity"/>
    <property type="evidence" value="ECO:0007669"/>
    <property type="project" value="UniProtKB-ARBA"/>
</dbReference>
<name>A0A2A3ESX3_APICC</name>
<keyword evidence="5" id="KW-1185">Reference proteome</keyword>
<dbReference type="Gene3D" id="3.90.1150.10">
    <property type="entry name" value="Aspartate Aminotransferase, domain 1"/>
    <property type="match status" value="1"/>
</dbReference>
<feature type="domain" description="tRNA(Ile)-lysidine/2-thiocytidine synthase N-terminal" evidence="3">
    <location>
        <begin position="1164"/>
        <end position="1236"/>
    </location>
</feature>
<dbReference type="InterPro" id="IPR015424">
    <property type="entry name" value="PyrdxlP-dep_Trfase"/>
</dbReference>
<feature type="region of interest" description="Disordered" evidence="1">
    <location>
        <begin position="450"/>
        <end position="469"/>
    </location>
</feature>
<feature type="compositionally biased region" description="Low complexity" evidence="1">
    <location>
        <begin position="1300"/>
        <end position="1314"/>
    </location>
</feature>
<feature type="region of interest" description="Disordered" evidence="1">
    <location>
        <begin position="601"/>
        <end position="631"/>
    </location>
</feature>
<dbReference type="Pfam" id="PF00266">
    <property type="entry name" value="Aminotran_5"/>
    <property type="match status" value="1"/>
</dbReference>
<feature type="compositionally biased region" description="Gly residues" evidence="1">
    <location>
        <begin position="1315"/>
        <end position="1325"/>
    </location>
</feature>
<evidence type="ECO:0000313" key="4">
    <source>
        <dbReference type="EMBL" id="PBC34402.1"/>
    </source>
</evidence>
<evidence type="ECO:0000256" key="1">
    <source>
        <dbReference type="SAM" id="MobiDB-lite"/>
    </source>
</evidence>
<feature type="compositionally biased region" description="Acidic residues" evidence="1">
    <location>
        <begin position="1353"/>
        <end position="1364"/>
    </location>
</feature>
<reference evidence="4 5" key="1">
    <citation type="submission" date="2014-07" db="EMBL/GenBank/DDBJ databases">
        <title>Genomic and transcriptomic analysis on Apis cerana provide comprehensive insights into honey bee biology.</title>
        <authorList>
            <person name="Diao Q."/>
            <person name="Sun L."/>
            <person name="Zheng H."/>
            <person name="Zheng H."/>
            <person name="Xu S."/>
            <person name="Wang S."/>
            <person name="Zeng Z."/>
            <person name="Hu F."/>
            <person name="Su S."/>
            <person name="Wu J."/>
        </authorList>
    </citation>
    <scope>NUCLEOTIDE SEQUENCE [LARGE SCALE GENOMIC DNA]</scope>
    <source>
        <tissue evidence="4">Pupae without intestine</tissue>
    </source>
</reference>
<dbReference type="Gene3D" id="3.40.50.620">
    <property type="entry name" value="HUPs"/>
    <property type="match status" value="1"/>
</dbReference>
<feature type="region of interest" description="Disordered" evidence="1">
    <location>
        <begin position="802"/>
        <end position="825"/>
    </location>
</feature>
<feature type="compositionally biased region" description="Polar residues" evidence="1">
    <location>
        <begin position="973"/>
        <end position="992"/>
    </location>
</feature>
<organism evidence="4 5">
    <name type="scientific">Apis cerana cerana</name>
    <name type="common">Oriental honeybee</name>
    <dbReference type="NCBI Taxonomy" id="94128"/>
    <lineage>
        <taxon>Eukaryota</taxon>
        <taxon>Metazoa</taxon>
        <taxon>Ecdysozoa</taxon>
        <taxon>Arthropoda</taxon>
        <taxon>Hexapoda</taxon>
        <taxon>Insecta</taxon>
        <taxon>Pterygota</taxon>
        <taxon>Neoptera</taxon>
        <taxon>Endopterygota</taxon>
        <taxon>Hymenoptera</taxon>
        <taxon>Apocrita</taxon>
        <taxon>Aculeata</taxon>
        <taxon>Apoidea</taxon>
        <taxon>Anthophila</taxon>
        <taxon>Apidae</taxon>
        <taxon>Apis</taxon>
    </lineage>
</organism>
<evidence type="ECO:0000259" key="3">
    <source>
        <dbReference type="Pfam" id="PF01171"/>
    </source>
</evidence>